<dbReference type="Proteomes" id="UP000095038">
    <property type="component" value="Unassembled WGS sequence"/>
</dbReference>
<dbReference type="GeneID" id="30962697"/>
<dbReference type="SMART" id="SM00365">
    <property type="entry name" value="LRR_SD22"/>
    <property type="match status" value="7"/>
</dbReference>
<dbReference type="Gene3D" id="3.80.10.10">
    <property type="entry name" value="Ribonuclease Inhibitor"/>
    <property type="match status" value="2"/>
</dbReference>
<keyword evidence="4" id="KW-1185">Reference proteome</keyword>
<evidence type="ECO:0000313" key="4">
    <source>
        <dbReference type="Proteomes" id="UP000095038"/>
    </source>
</evidence>
<proteinExistence type="predicted"/>
<dbReference type="InterPro" id="IPR003591">
    <property type="entry name" value="Leu-rich_rpt_typical-subtyp"/>
</dbReference>
<dbReference type="PROSITE" id="PS51450">
    <property type="entry name" value="LRR"/>
    <property type="match status" value="3"/>
</dbReference>
<name>A0A1D2VH55_9ASCO</name>
<dbReference type="OrthoDB" id="676979at2759"/>
<sequence length="511" mass="60003">MSSSLSIFDISNLIAHKHSVFNHLPFYLVDKILLFLPLDRILLLSLSNYVSVRYYASSYLFKTIVLLNHKGWVSSEKTSINLNDLFRLDDDDFNRKFHTLSKKRNLQIIQSVVFIIKNEVEIRFPVFARLLNLLLSQNSNHLLQFNFSYHNFKILSNFFVLKYLKKILDLQRNHIKIENLQNSKNIKALDLNLFSLFLSFNKIRKIENLNDLVNLKYLDVVNNLIKESDHLQYLVNLRSFVALFNSLSNIRFLINNHNLTHLDLYKNKKFSDSINIHRFKNLKILDISSTLIRDFSIDFNQFNNLSNLSMDYSNLSNFPIPSNNNNNNDNGNGNFRSLKLLFKFINLEKLILNLNKLSEIGDELLALKNLVYLNLSSNSIKTFDREKLDCFKKLDHLNSNNNLLNHFEIDETSLNKLEVLNLSHNNISKIRFINKSKEIPARYLSRIKQINLNTIHFSENPITDSGNLRFYHVQFLEVDDQVYHDYMKRFFKSSVAEKQNKCNGVDGESNE</sequence>
<dbReference type="RefSeq" id="XP_020047273.1">
    <property type="nucleotide sequence ID" value="XM_020189061.1"/>
</dbReference>
<dbReference type="EMBL" id="KV454480">
    <property type="protein sequence ID" value="ODV60966.1"/>
    <property type="molecule type" value="Genomic_DNA"/>
</dbReference>
<organism evidence="3 4">
    <name type="scientific">Ascoidea rubescens DSM 1968</name>
    <dbReference type="NCBI Taxonomy" id="1344418"/>
    <lineage>
        <taxon>Eukaryota</taxon>
        <taxon>Fungi</taxon>
        <taxon>Dikarya</taxon>
        <taxon>Ascomycota</taxon>
        <taxon>Saccharomycotina</taxon>
        <taxon>Saccharomycetes</taxon>
        <taxon>Ascoideaceae</taxon>
        <taxon>Ascoidea</taxon>
    </lineage>
</organism>
<dbReference type="SUPFAM" id="SSF52058">
    <property type="entry name" value="L domain-like"/>
    <property type="match status" value="1"/>
</dbReference>
<dbReference type="STRING" id="1344418.A0A1D2VH55"/>
<evidence type="ECO:0000256" key="1">
    <source>
        <dbReference type="ARBA" id="ARBA00022614"/>
    </source>
</evidence>
<dbReference type="InterPro" id="IPR032675">
    <property type="entry name" value="LRR_dom_sf"/>
</dbReference>
<dbReference type="InterPro" id="IPR050836">
    <property type="entry name" value="SDS22/Internalin_LRR"/>
</dbReference>
<dbReference type="InParanoid" id="A0A1D2VH55"/>
<dbReference type="Pfam" id="PF13855">
    <property type="entry name" value="LRR_8"/>
    <property type="match status" value="1"/>
</dbReference>
<gene>
    <name evidence="3" type="ORF">ASCRUDRAFT_13372</name>
</gene>
<reference evidence="4" key="1">
    <citation type="submission" date="2016-05" db="EMBL/GenBank/DDBJ databases">
        <title>Comparative genomics of biotechnologically important yeasts.</title>
        <authorList>
            <consortium name="DOE Joint Genome Institute"/>
            <person name="Riley R."/>
            <person name="Haridas S."/>
            <person name="Wolfe K.H."/>
            <person name="Lopes M.R."/>
            <person name="Hittinger C.T."/>
            <person name="Goker M."/>
            <person name="Salamov A."/>
            <person name="Wisecaver J."/>
            <person name="Long T.M."/>
            <person name="Aerts A.L."/>
            <person name="Barry K."/>
            <person name="Choi C."/>
            <person name="Clum A."/>
            <person name="Coughlan A.Y."/>
            <person name="Deshpande S."/>
            <person name="Douglass A.P."/>
            <person name="Hanson S.J."/>
            <person name="Klenk H.-P."/>
            <person name="Labutti K."/>
            <person name="Lapidus A."/>
            <person name="Lindquist E."/>
            <person name="Lipzen A."/>
            <person name="Meier-Kolthoff J.P."/>
            <person name="Ohm R.A."/>
            <person name="Otillar R.P."/>
            <person name="Pangilinan J."/>
            <person name="Peng Y."/>
            <person name="Rokas A."/>
            <person name="Rosa C.A."/>
            <person name="Scheuner C."/>
            <person name="Sibirny A.A."/>
            <person name="Slot J.C."/>
            <person name="Stielow J.B."/>
            <person name="Sun H."/>
            <person name="Kurtzman C.P."/>
            <person name="Blackwell M."/>
            <person name="Grigoriev I.V."/>
            <person name="Jeffries T.W."/>
        </authorList>
    </citation>
    <scope>NUCLEOTIDE SEQUENCE [LARGE SCALE GENOMIC DNA]</scope>
    <source>
        <strain evidence="4">DSM 1968</strain>
    </source>
</reference>
<protein>
    <submittedName>
        <fullName evidence="3">L domain-like protein</fullName>
    </submittedName>
</protein>
<dbReference type="InterPro" id="IPR001611">
    <property type="entry name" value="Leu-rich_rpt"/>
</dbReference>
<dbReference type="SMART" id="SM00369">
    <property type="entry name" value="LRR_TYP"/>
    <property type="match status" value="3"/>
</dbReference>
<dbReference type="AlphaFoldDB" id="A0A1D2VH55"/>
<accession>A0A1D2VH55</accession>
<dbReference type="PANTHER" id="PTHR46652:SF3">
    <property type="entry name" value="LEUCINE-RICH REPEAT-CONTAINING PROTEIN 9"/>
    <property type="match status" value="1"/>
</dbReference>
<dbReference type="PANTHER" id="PTHR46652">
    <property type="entry name" value="LEUCINE-RICH REPEAT AND IQ DOMAIN-CONTAINING PROTEIN 1-RELATED"/>
    <property type="match status" value="1"/>
</dbReference>
<evidence type="ECO:0000313" key="3">
    <source>
        <dbReference type="EMBL" id="ODV60966.1"/>
    </source>
</evidence>
<keyword evidence="2" id="KW-0677">Repeat</keyword>
<keyword evidence="1" id="KW-0433">Leucine-rich repeat</keyword>
<evidence type="ECO:0000256" key="2">
    <source>
        <dbReference type="ARBA" id="ARBA00022737"/>
    </source>
</evidence>